<proteinExistence type="predicted"/>
<name>A0A518H696_9BACT</name>
<dbReference type="GO" id="GO:0106300">
    <property type="term" value="P:protein-DNA covalent cross-linking repair"/>
    <property type="evidence" value="ECO:0007669"/>
    <property type="project" value="InterPro"/>
</dbReference>
<dbReference type="Pfam" id="PF02586">
    <property type="entry name" value="SRAP"/>
    <property type="match status" value="1"/>
</dbReference>
<evidence type="ECO:0000313" key="1">
    <source>
        <dbReference type="EMBL" id="QDV36348.1"/>
    </source>
</evidence>
<evidence type="ECO:0008006" key="3">
    <source>
        <dbReference type="Google" id="ProtNLM"/>
    </source>
</evidence>
<dbReference type="InterPro" id="IPR036590">
    <property type="entry name" value="SRAP-like"/>
</dbReference>
<protein>
    <recommendedName>
        <fullName evidence="3">SOS response-associated peptidase</fullName>
    </recommendedName>
</protein>
<dbReference type="EMBL" id="CP036426">
    <property type="protein sequence ID" value="QDV36348.1"/>
    <property type="molecule type" value="Genomic_DNA"/>
</dbReference>
<reference evidence="1 2" key="1">
    <citation type="submission" date="2019-02" db="EMBL/GenBank/DDBJ databases">
        <title>Deep-cultivation of Planctomycetes and their phenomic and genomic characterization uncovers novel biology.</title>
        <authorList>
            <person name="Wiegand S."/>
            <person name="Jogler M."/>
            <person name="Boedeker C."/>
            <person name="Pinto D."/>
            <person name="Vollmers J."/>
            <person name="Rivas-Marin E."/>
            <person name="Kohn T."/>
            <person name="Peeters S.H."/>
            <person name="Heuer A."/>
            <person name="Rast P."/>
            <person name="Oberbeckmann S."/>
            <person name="Bunk B."/>
            <person name="Jeske O."/>
            <person name="Meyerdierks A."/>
            <person name="Storesund J.E."/>
            <person name="Kallscheuer N."/>
            <person name="Luecker S."/>
            <person name="Lage O.M."/>
            <person name="Pohl T."/>
            <person name="Merkel B.J."/>
            <person name="Hornburger P."/>
            <person name="Mueller R.-W."/>
            <person name="Bruemmer F."/>
            <person name="Labrenz M."/>
            <person name="Spormann A.M."/>
            <person name="Op den Camp H."/>
            <person name="Overmann J."/>
            <person name="Amann R."/>
            <person name="Jetten M.S.M."/>
            <person name="Mascher T."/>
            <person name="Medema M.H."/>
            <person name="Devos D.P."/>
            <person name="Kaster A.-K."/>
            <person name="Ovreas L."/>
            <person name="Rohde M."/>
            <person name="Galperin M.Y."/>
            <person name="Jogler C."/>
        </authorList>
    </citation>
    <scope>NUCLEOTIDE SEQUENCE [LARGE SCALE GENOMIC DNA]</scope>
    <source>
        <strain evidence="1 2">ElP</strain>
    </source>
</reference>
<keyword evidence="2" id="KW-1185">Reference proteome</keyword>
<dbReference type="SUPFAM" id="SSF143081">
    <property type="entry name" value="BB1717-like"/>
    <property type="match status" value="1"/>
</dbReference>
<sequence>MPVILKPDDHQAWLDPEATQEELLALLDPLEPGLMEGYPVGLAVNRPSVDGPECVERA</sequence>
<dbReference type="Gene3D" id="3.90.1680.10">
    <property type="entry name" value="SOS response associated peptidase-like"/>
    <property type="match status" value="1"/>
</dbReference>
<dbReference type="GO" id="GO:0003697">
    <property type="term" value="F:single-stranded DNA binding"/>
    <property type="evidence" value="ECO:0007669"/>
    <property type="project" value="InterPro"/>
</dbReference>
<dbReference type="InterPro" id="IPR003738">
    <property type="entry name" value="SRAP"/>
</dbReference>
<gene>
    <name evidence="1" type="ORF">ElP_42680</name>
</gene>
<accession>A0A518H696</accession>
<dbReference type="KEGG" id="tpla:ElP_42680"/>
<organism evidence="1 2">
    <name type="scientific">Tautonia plasticadhaerens</name>
    <dbReference type="NCBI Taxonomy" id="2527974"/>
    <lineage>
        <taxon>Bacteria</taxon>
        <taxon>Pseudomonadati</taxon>
        <taxon>Planctomycetota</taxon>
        <taxon>Planctomycetia</taxon>
        <taxon>Isosphaerales</taxon>
        <taxon>Isosphaeraceae</taxon>
        <taxon>Tautonia</taxon>
    </lineage>
</organism>
<dbReference type="Proteomes" id="UP000317835">
    <property type="component" value="Chromosome"/>
</dbReference>
<dbReference type="AlphaFoldDB" id="A0A518H696"/>
<evidence type="ECO:0000313" key="2">
    <source>
        <dbReference type="Proteomes" id="UP000317835"/>
    </source>
</evidence>